<sequence length="215" mass="24128">MSGLKWIVRLLALLIILGTIFVLRPVQLEVPYESQLPTLPNGCEAVSLAMVSSYYMAPIDGASLVNNYLDKGPIGTTDPHEAYVGDPYGDGYYAYQAVIARTAQAYFDDCHLPLKAKAPLVTDPWRLAFHLQRGEPSLVWITVDDKNPRRDPNVTWQLGDKSYSPYTNLHVAVLDGINWRSVHLSDPQNGAREMPLWLFLKNYVLMGMRAVIVTH</sequence>
<dbReference type="PANTHER" id="PTHR37806">
    <property type="entry name" value="LMO0724 PROTEIN"/>
    <property type="match status" value="1"/>
</dbReference>
<dbReference type="Gene3D" id="3.90.70.10">
    <property type="entry name" value="Cysteine proteinases"/>
    <property type="match status" value="1"/>
</dbReference>
<accession>A0A1G6SHT3</accession>
<organism evidence="2 3">
    <name type="scientific">Peptococcus niger</name>
    <dbReference type="NCBI Taxonomy" id="2741"/>
    <lineage>
        <taxon>Bacteria</taxon>
        <taxon>Bacillati</taxon>
        <taxon>Bacillota</taxon>
        <taxon>Clostridia</taxon>
        <taxon>Eubacteriales</taxon>
        <taxon>Peptococcaceae</taxon>
        <taxon>Peptococcus</taxon>
    </lineage>
</organism>
<evidence type="ECO:0000313" key="3">
    <source>
        <dbReference type="Proteomes" id="UP000198995"/>
    </source>
</evidence>
<dbReference type="OrthoDB" id="1164310at2"/>
<protein>
    <submittedName>
        <fullName evidence="2">Peptidase_C39 like family protein</fullName>
    </submittedName>
</protein>
<dbReference type="RefSeq" id="WP_159427938.1">
    <property type="nucleotide sequence ID" value="NZ_FNAF01000001.1"/>
</dbReference>
<gene>
    <name evidence="2" type="ORF">SAMN04489866_101333</name>
</gene>
<keyword evidence="3" id="KW-1185">Reference proteome</keyword>
<dbReference type="EMBL" id="FNAF01000001">
    <property type="protein sequence ID" value="SDD16224.1"/>
    <property type="molecule type" value="Genomic_DNA"/>
</dbReference>
<dbReference type="InterPro" id="IPR039564">
    <property type="entry name" value="Peptidase_C39-like"/>
</dbReference>
<feature type="domain" description="Peptidase C39-like" evidence="1">
    <location>
        <begin position="28"/>
        <end position="187"/>
    </location>
</feature>
<dbReference type="PANTHER" id="PTHR37806:SF1">
    <property type="entry name" value="PEPTIDASE C39-LIKE DOMAIN-CONTAINING PROTEIN"/>
    <property type="match status" value="1"/>
</dbReference>
<proteinExistence type="predicted"/>
<dbReference type="Proteomes" id="UP000198995">
    <property type="component" value="Unassembled WGS sequence"/>
</dbReference>
<evidence type="ECO:0000259" key="1">
    <source>
        <dbReference type="Pfam" id="PF13529"/>
    </source>
</evidence>
<dbReference type="AlphaFoldDB" id="A0A1G6SHT3"/>
<name>A0A1G6SHT3_PEPNI</name>
<reference evidence="2 3" key="1">
    <citation type="submission" date="2016-10" db="EMBL/GenBank/DDBJ databases">
        <authorList>
            <person name="de Groot N.N."/>
        </authorList>
    </citation>
    <scope>NUCLEOTIDE SEQUENCE [LARGE SCALE GENOMIC DNA]</scope>
    <source>
        <strain evidence="2 3">DSM 20475</strain>
    </source>
</reference>
<evidence type="ECO:0000313" key="2">
    <source>
        <dbReference type="EMBL" id="SDD16224.1"/>
    </source>
</evidence>
<dbReference type="Pfam" id="PF13529">
    <property type="entry name" value="Peptidase_C39_2"/>
    <property type="match status" value="1"/>
</dbReference>
<dbReference type="STRING" id="2741.SAMN04489866_101333"/>